<name>Q1IDZ8_PSEE4</name>
<dbReference type="STRING" id="384676.PSEEN1215"/>
<dbReference type="Proteomes" id="UP000000658">
    <property type="component" value="Chromosome"/>
</dbReference>
<sequence>MQAAAIAACSLLLVSLHQGLMAPLRNTLAPLPRLYASLMLAAALATCLQLGLRAWALPLTQSLGYYPTLLVLPCLAIDLLLPATDRWRPLLAHLCGLLLACLALATCRQLANDWLGLHIALLAPGALILLGLLLGLYNHLRPPTSPRRQGTL</sequence>
<protein>
    <recommendedName>
        <fullName evidence="4">NADH:quinone oxidoreductase</fullName>
    </recommendedName>
</protein>
<feature type="transmembrane region" description="Helical" evidence="1">
    <location>
        <begin position="63"/>
        <end position="84"/>
    </location>
</feature>
<dbReference type="HOGENOM" id="CLU_120000_0_0_6"/>
<feature type="transmembrane region" description="Helical" evidence="1">
    <location>
        <begin position="35"/>
        <end position="56"/>
    </location>
</feature>
<keyword evidence="1" id="KW-0812">Transmembrane</keyword>
<evidence type="ECO:0008006" key="4">
    <source>
        <dbReference type="Google" id="ProtNLM"/>
    </source>
</evidence>
<evidence type="ECO:0000313" key="2">
    <source>
        <dbReference type="EMBL" id="CAK14110.1"/>
    </source>
</evidence>
<reference evidence="2 3" key="1">
    <citation type="journal article" date="2006" name="Nat. Biotechnol.">
        <title>Complete genome sequence of the entomopathogenic and metabolically versatile soil bacterium Pseudomonas entomophila.</title>
        <authorList>
            <person name="Vodovar N."/>
            <person name="Vallenet D."/>
            <person name="Cruveiller S."/>
            <person name="Rouy Z."/>
            <person name="Barbe V."/>
            <person name="Acosta C."/>
            <person name="Cattolico L."/>
            <person name="Jubin C."/>
            <person name="Lajus A."/>
            <person name="Segurens B."/>
            <person name="Vacherie B."/>
            <person name="Wincker P."/>
            <person name="Weissenbach J."/>
            <person name="Lemaitre B."/>
            <person name="Medigue C."/>
            <person name="Boccard F."/>
        </authorList>
    </citation>
    <scope>NUCLEOTIDE SEQUENCE [LARGE SCALE GENOMIC DNA]</scope>
    <source>
        <strain evidence="2 3">L48</strain>
    </source>
</reference>
<proteinExistence type="predicted"/>
<evidence type="ECO:0000256" key="1">
    <source>
        <dbReference type="SAM" id="Phobius"/>
    </source>
</evidence>
<feature type="transmembrane region" description="Helical" evidence="1">
    <location>
        <begin position="114"/>
        <end position="137"/>
    </location>
</feature>
<keyword evidence="1" id="KW-0472">Membrane</keyword>
<accession>Q1IDZ8</accession>
<gene>
    <name evidence="2" type="ordered locus">PSEEN1215</name>
</gene>
<dbReference type="AlphaFoldDB" id="Q1IDZ8"/>
<evidence type="ECO:0000313" key="3">
    <source>
        <dbReference type="Proteomes" id="UP000000658"/>
    </source>
</evidence>
<dbReference type="EMBL" id="CT573326">
    <property type="protein sequence ID" value="CAK14110.1"/>
    <property type="molecule type" value="Genomic_DNA"/>
</dbReference>
<organism evidence="2 3">
    <name type="scientific">Pseudomonas entomophila (strain L48)</name>
    <dbReference type="NCBI Taxonomy" id="384676"/>
    <lineage>
        <taxon>Bacteria</taxon>
        <taxon>Pseudomonadati</taxon>
        <taxon>Pseudomonadota</taxon>
        <taxon>Gammaproteobacteria</taxon>
        <taxon>Pseudomonadales</taxon>
        <taxon>Pseudomonadaceae</taxon>
        <taxon>Pseudomonas</taxon>
    </lineage>
</organism>
<feature type="transmembrane region" description="Helical" evidence="1">
    <location>
        <begin position="90"/>
        <end position="107"/>
    </location>
</feature>
<dbReference type="KEGG" id="pen:PSEEN1215"/>
<keyword evidence="1" id="KW-1133">Transmembrane helix</keyword>